<dbReference type="AlphaFoldDB" id="A0A382SJW8"/>
<protein>
    <recommendedName>
        <fullName evidence="4">DUF1553 domain-containing protein</fullName>
    </recommendedName>
</protein>
<evidence type="ECO:0000313" key="3">
    <source>
        <dbReference type="EMBL" id="SVD09497.1"/>
    </source>
</evidence>
<accession>A0A382SJW8</accession>
<organism evidence="3">
    <name type="scientific">marine metagenome</name>
    <dbReference type="NCBI Taxonomy" id="408172"/>
    <lineage>
        <taxon>unclassified sequences</taxon>
        <taxon>metagenomes</taxon>
        <taxon>ecological metagenomes</taxon>
    </lineage>
</organism>
<evidence type="ECO:0008006" key="4">
    <source>
        <dbReference type="Google" id="ProtNLM"/>
    </source>
</evidence>
<sequence>REIVAASGDIDQSPPSAWFKQVSSQQAQMEDTAQLFLGTRLQCAQCHHHPYEKWSQDDYYRFMAFFSRVGKAPSGRPSEEIVFHRAGVAQVTNKKTNKKVKPAGLGSGEFMIAPADDPRHRLVDWMREDENRLFAKTLVNRYWKHFFGRGLVDPEDDFRSTNPATHPKLLDALADHFEQSGYDLKELVRVIITSTTYQLSSVPNEHNGRDKHYYSRFHPKRLTAEVLFDSLNDLILARSNFGGLPVGTRAVCLPDNSYNSANYFLSVFGRPDSSSACECERSQEASLAQSLHLFNAKNIHEQLAHKEGRAA</sequence>
<gene>
    <name evidence="3" type="ORF">METZ01_LOCUS362351</name>
</gene>
<proteinExistence type="predicted"/>
<feature type="domain" description="DUF1553" evidence="2">
    <location>
        <begin position="119"/>
        <end position="306"/>
    </location>
</feature>
<dbReference type="InterPro" id="IPR022655">
    <property type="entry name" value="DUF1553"/>
</dbReference>
<evidence type="ECO:0000259" key="1">
    <source>
        <dbReference type="Pfam" id="PF07583"/>
    </source>
</evidence>
<feature type="non-terminal residue" evidence="3">
    <location>
        <position position="311"/>
    </location>
</feature>
<dbReference type="Pfam" id="PF07583">
    <property type="entry name" value="PSCyt2"/>
    <property type="match status" value="1"/>
</dbReference>
<dbReference type="Pfam" id="PF07587">
    <property type="entry name" value="PSD1"/>
    <property type="match status" value="1"/>
</dbReference>
<dbReference type="InterPro" id="IPR011444">
    <property type="entry name" value="DUF1549"/>
</dbReference>
<feature type="non-terminal residue" evidence="3">
    <location>
        <position position="1"/>
    </location>
</feature>
<dbReference type="PANTHER" id="PTHR35889:SF3">
    <property type="entry name" value="F-BOX DOMAIN-CONTAINING PROTEIN"/>
    <property type="match status" value="1"/>
</dbReference>
<name>A0A382SJW8_9ZZZZ</name>
<dbReference type="PANTHER" id="PTHR35889">
    <property type="entry name" value="CYCLOINULO-OLIGOSACCHARIDE FRUCTANOTRANSFERASE-RELATED"/>
    <property type="match status" value="1"/>
</dbReference>
<evidence type="ECO:0000259" key="2">
    <source>
        <dbReference type="Pfam" id="PF07587"/>
    </source>
</evidence>
<dbReference type="EMBL" id="UINC01129242">
    <property type="protein sequence ID" value="SVD09497.1"/>
    <property type="molecule type" value="Genomic_DNA"/>
</dbReference>
<reference evidence="3" key="1">
    <citation type="submission" date="2018-05" db="EMBL/GenBank/DDBJ databases">
        <authorList>
            <person name="Lanie J.A."/>
            <person name="Ng W.-L."/>
            <person name="Kazmierczak K.M."/>
            <person name="Andrzejewski T.M."/>
            <person name="Davidsen T.M."/>
            <person name="Wayne K.J."/>
            <person name="Tettelin H."/>
            <person name="Glass J.I."/>
            <person name="Rusch D."/>
            <person name="Podicherti R."/>
            <person name="Tsui H.-C.T."/>
            <person name="Winkler M.E."/>
        </authorList>
    </citation>
    <scope>NUCLEOTIDE SEQUENCE</scope>
</reference>
<feature type="domain" description="DUF1549" evidence="1">
    <location>
        <begin position="21"/>
        <end position="69"/>
    </location>
</feature>